<proteinExistence type="predicted"/>
<dbReference type="PANTHER" id="PTHR11439">
    <property type="entry name" value="GAG-POL-RELATED RETROTRANSPOSON"/>
    <property type="match status" value="1"/>
</dbReference>
<organism evidence="1 2">
    <name type="scientific">Anisodus tanguticus</name>
    <dbReference type="NCBI Taxonomy" id="243964"/>
    <lineage>
        <taxon>Eukaryota</taxon>
        <taxon>Viridiplantae</taxon>
        <taxon>Streptophyta</taxon>
        <taxon>Embryophyta</taxon>
        <taxon>Tracheophyta</taxon>
        <taxon>Spermatophyta</taxon>
        <taxon>Magnoliopsida</taxon>
        <taxon>eudicotyledons</taxon>
        <taxon>Gunneridae</taxon>
        <taxon>Pentapetalae</taxon>
        <taxon>asterids</taxon>
        <taxon>lamiids</taxon>
        <taxon>Solanales</taxon>
        <taxon>Solanaceae</taxon>
        <taxon>Solanoideae</taxon>
        <taxon>Hyoscyameae</taxon>
        <taxon>Anisodus</taxon>
    </lineage>
</organism>
<keyword evidence="2" id="KW-1185">Reference proteome</keyword>
<comment type="caution">
    <text evidence="1">The sequence shown here is derived from an EMBL/GenBank/DDBJ whole genome shotgun (WGS) entry which is preliminary data.</text>
</comment>
<evidence type="ECO:0000313" key="2">
    <source>
        <dbReference type="Proteomes" id="UP001291623"/>
    </source>
</evidence>
<dbReference type="PANTHER" id="PTHR11439:SF467">
    <property type="entry name" value="INTEGRASE CATALYTIC DOMAIN-CONTAINING PROTEIN"/>
    <property type="match status" value="1"/>
</dbReference>
<reference evidence="1" key="1">
    <citation type="submission" date="2023-12" db="EMBL/GenBank/DDBJ databases">
        <title>Genome assembly of Anisodus tanguticus.</title>
        <authorList>
            <person name="Wang Y.-J."/>
        </authorList>
    </citation>
    <scope>NUCLEOTIDE SEQUENCE</scope>
    <source>
        <strain evidence="1">KB-2021</strain>
        <tissue evidence="1">Leaf</tissue>
    </source>
</reference>
<dbReference type="Proteomes" id="UP001291623">
    <property type="component" value="Unassembled WGS sequence"/>
</dbReference>
<name>A0AAE1S9T9_9SOLA</name>
<protein>
    <submittedName>
        <fullName evidence="1">Uncharacterized protein</fullName>
    </submittedName>
</protein>
<evidence type="ECO:0000313" key="1">
    <source>
        <dbReference type="EMBL" id="KAK4365388.1"/>
    </source>
</evidence>
<sequence length="113" mass="12610">MAPNVHLMKDNGNPFDDPERYMRLVGKLNYLTVTRSDIAFAVSVVSQFMSAPMIKHWESLEQIICYLKGAPGLGILYSSHGHTRIECFANADYAGSKIDRRFTTGYCVFVGGT</sequence>
<dbReference type="AlphaFoldDB" id="A0AAE1S9T9"/>
<gene>
    <name evidence="1" type="ORF">RND71_016746</name>
</gene>
<dbReference type="EMBL" id="JAVYJV010000008">
    <property type="protein sequence ID" value="KAK4365388.1"/>
    <property type="molecule type" value="Genomic_DNA"/>
</dbReference>
<accession>A0AAE1S9T9</accession>